<evidence type="ECO:0000256" key="5">
    <source>
        <dbReference type="ARBA" id="ARBA00022602"/>
    </source>
</evidence>
<evidence type="ECO:0000256" key="7">
    <source>
        <dbReference type="ARBA" id="ARBA00022737"/>
    </source>
</evidence>
<dbReference type="GO" id="GO:0005953">
    <property type="term" value="C:CAAX-protein geranylgeranyltransferase complex"/>
    <property type="evidence" value="ECO:0007669"/>
    <property type="project" value="TreeGrafter"/>
</dbReference>
<dbReference type="AlphaFoldDB" id="A0A8E0VFS2"/>
<protein>
    <recommendedName>
        <fullName evidence="9">Protein farnesyltransferase/geranylgeranyltransferase type-1 subunit alpha</fullName>
        <ecNumber evidence="4">2.5.1.58</ecNumber>
        <ecNumber evidence="3">2.5.1.59</ecNumber>
    </recommendedName>
    <alternativeName>
        <fullName evidence="12">CAAX farnesyltransferase subunit alpha</fullName>
    </alternativeName>
    <alternativeName>
        <fullName evidence="11">FTase-alpha</fullName>
    </alternativeName>
    <alternativeName>
        <fullName evidence="10">Ras proteins prenyltransferase subunit alpha</fullName>
    </alternativeName>
    <alternativeName>
        <fullName evidence="13">Type I protein geranyl-geranyltransferase subunit alpha</fullName>
    </alternativeName>
</protein>
<dbReference type="PANTHER" id="PTHR11129">
    <property type="entry name" value="PROTEIN FARNESYLTRANSFERASE ALPHA SUBUNIT/RAB GERANYLGERANYL TRANSFERASE ALPHA SUBUNIT"/>
    <property type="match status" value="1"/>
</dbReference>
<evidence type="ECO:0000256" key="10">
    <source>
        <dbReference type="ARBA" id="ARBA00041392"/>
    </source>
</evidence>
<comment type="caution">
    <text evidence="14">The sequence shown here is derived from an EMBL/GenBank/DDBJ whole genome shotgun (WGS) entry which is preliminary data.</text>
</comment>
<keyword evidence="8" id="KW-0460">Magnesium</keyword>
<evidence type="ECO:0000256" key="13">
    <source>
        <dbReference type="ARBA" id="ARBA00043219"/>
    </source>
</evidence>
<evidence type="ECO:0000256" key="9">
    <source>
        <dbReference type="ARBA" id="ARBA00040965"/>
    </source>
</evidence>
<comment type="similarity">
    <text evidence="2">Belongs to the protein prenyltransferase subunit alpha family.</text>
</comment>
<dbReference type="GO" id="GO:0005965">
    <property type="term" value="C:protein farnesyltransferase complex"/>
    <property type="evidence" value="ECO:0007669"/>
    <property type="project" value="TreeGrafter"/>
</dbReference>
<name>A0A8E0VFS2_9TREM</name>
<keyword evidence="7" id="KW-0677">Repeat</keyword>
<sequence>MSVNSRGRYVFFRDRPEFADVTPVPQDEGIRNIVKIAYSPQYLDANDYLRAVLLKDERSLRALSVTTAVLLISPTNYTVWEYRRRILDTLSSNLDDELEFISELIEDHSKNYQVSIYVV</sequence>
<proteinExistence type="inferred from homology"/>
<dbReference type="OrthoDB" id="272289at2759"/>
<dbReference type="SUPFAM" id="SSF48439">
    <property type="entry name" value="Protein prenylyltransferase"/>
    <property type="match status" value="1"/>
</dbReference>
<evidence type="ECO:0000313" key="14">
    <source>
        <dbReference type="EMBL" id="KAA0187201.1"/>
    </source>
</evidence>
<evidence type="ECO:0000256" key="8">
    <source>
        <dbReference type="ARBA" id="ARBA00022842"/>
    </source>
</evidence>
<dbReference type="GO" id="GO:0004660">
    <property type="term" value="F:protein farnesyltransferase activity"/>
    <property type="evidence" value="ECO:0007669"/>
    <property type="project" value="UniProtKB-EC"/>
</dbReference>
<dbReference type="EC" id="2.5.1.58" evidence="4"/>
<keyword evidence="5" id="KW-0637">Prenyltransferase</keyword>
<reference evidence="14" key="1">
    <citation type="submission" date="2019-05" db="EMBL/GenBank/DDBJ databases">
        <title>Annotation for the trematode Fasciolopsis buski.</title>
        <authorList>
            <person name="Choi Y.-J."/>
        </authorList>
    </citation>
    <scope>NUCLEOTIDE SEQUENCE</scope>
    <source>
        <strain evidence="14">HT</strain>
        <tissue evidence="14">Whole worm</tissue>
    </source>
</reference>
<dbReference type="GO" id="GO:0004662">
    <property type="term" value="F:CAAX-protein geranylgeranyltransferase activity"/>
    <property type="evidence" value="ECO:0007669"/>
    <property type="project" value="UniProtKB-EC"/>
</dbReference>
<dbReference type="PANTHER" id="PTHR11129:SF1">
    <property type="entry name" value="PROTEIN FARNESYLTRANSFERASE_GERANYLGERANYLTRANSFERASE TYPE-1 SUBUNIT ALPHA"/>
    <property type="match status" value="1"/>
</dbReference>
<dbReference type="PROSITE" id="PS51147">
    <property type="entry name" value="PFTA"/>
    <property type="match status" value="2"/>
</dbReference>
<keyword evidence="6" id="KW-0808">Transferase</keyword>
<accession>A0A8E0VFS2</accession>
<evidence type="ECO:0000313" key="15">
    <source>
        <dbReference type="Proteomes" id="UP000728185"/>
    </source>
</evidence>
<dbReference type="EC" id="2.5.1.59" evidence="3"/>
<gene>
    <name evidence="14" type="ORF">FBUS_04271</name>
</gene>
<dbReference type="EMBL" id="LUCM01009296">
    <property type="protein sequence ID" value="KAA0187201.1"/>
    <property type="molecule type" value="Genomic_DNA"/>
</dbReference>
<dbReference type="InterPro" id="IPR002088">
    <property type="entry name" value="Prenyl_trans_a"/>
</dbReference>
<dbReference type="Proteomes" id="UP000728185">
    <property type="component" value="Unassembled WGS sequence"/>
</dbReference>
<organism evidence="14 15">
    <name type="scientific">Fasciolopsis buskii</name>
    <dbReference type="NCBI Taxonomy" id="27845"/>
    <lineage>
        <taxon>Eukaryota</taxon>
        <taxon>Metazoa</taxon>
        <taxon>Spiralia</taxon>
        <taxon>Lophotrochozoa</taxon>
        <taxon>Platyhelminthes</taxon>
        <taxon>Trematoda</taxon>
        <taxon>Digenea</taxon>
        <taxon>Plagiorchiida</taxon>
        <taxon>Echinostomata</taxon>
        <taxon>Echinostomatoidea</taxon>
        <taxon>Fasciolidae</taxon>
        <taxon>Fasciolopsis</taxon>
    </lineage>
</organism>
<evidence type="ECO:0000256" key="12">
    <source>
        <dbReference type="ARBA" id="ARBA00043086"/>
    </source>
</evidence>
<evidence type="ECO:0000256" key="3">
    <source>
        <dbReference type="ARBA" id="ARBA00012700"/>
    </source>
</evidence>
<dbReference type="Pfam" id="PF01239">
    <property type="entry name" value="PPTA"/>
    <property type="match status" value="2"/>
</dbReference>
<evidence type="ECO:0000256" key="6">
    <source>
        <dbReference type="ARBA" id="ARBA00022679"/>
    </source>
</evidence>
<comment type="cofactor">
    <cofactor evidence="1">
        <name>Mg(2+)</name>
        <dbReference type="ChEBI" id="CHEBI:18420"/>
    </cofactor>
</comment>
<dbReference type="Gene3D" id="1.25.40.120">
    <property type="entry name" value="Protein prenylyltransferase"/>
    <property type="match status" value="1"/>
</dbReference>
<keyword evidence="15" id="KW-1185">Reference proteome</keyword>
<evidence type="ECO:0000256" key="11">
    <source>
        <dbReference type="ARBA" id="ARBA00042436"/>
    </source>
</evidence>
<evidence type="ECO:0000256" key="4">
    <source>
        <dbReference type="ARBA" id="ARBA00012702"/>
    </source>
</evidence>
<evidence type="ECO:0000256" key="2">
    <source>
        <dbReference type="ARBA" id="ARBA00006734"/>
    </source>
</evidence>
<evidence type="ECO:0000256" key="1">
    <source>
        <dbReference type="ARBA" id="ARBA00001946"/>
    </source>
</evidence>